<evidence type="ECO:0000313" key="2">
    <source>
        <dbReference type="Proteomes" id="UP001234202"/>
    </source>
</evidence>
<dbReference type="Proteomes" id="UP001234202">
    <property type="component" value="Unassembled WGS sequence"/>
</dbReference>
<reference evidence="1" key="1">
    <citation type="submission" date="2023-04" db="EMBL/GenBank/DDBJ databases">
        <title>Draft Genome sequencing of Naganishia species isolated from polar environments using Oxford Nanopore Technology.</title>
        <authorList>
            <person name="Leo P."/>
            <person name="Venkateswaran K."/>
        </authorList>
    </citation>
    <scope>NUCLEOTIDE SEQUENCE</scope>
    <source>
        <strain evidence="1">DBVPG 5303</strain>
    </source>
</reference>
<comment type="caution">
    <text evidence="1">The sequence shown here is derived from an EMBL/GenBank/DDBJ whole genome shotgun (WGS) entry which is preliminary data.</text>
</comment>
<evidence type="ECO:0000313" key="1">
    <source>
        <dbReference type="EMBL" id="KAJ9120363.1"/>
    </source>
</evidence>
<proteinExistence type="predicted"/>
<organism evidence="1 2">
    <name type="scientific">Naganishia onofrii</name>
    <dbReference type="NCBI Taxonomy" id="1851511"/>
    <lineage>
        <taxon>Eukaryota</taxon>
        <taxon>Fungi</taxon>
        <taxon>Dikarya</taxon>
        <taxon>Basidiomycota</taxon>
        <taxon>Agaricomycotina</taxon>
        <taxon>Tremellomycetes</taxon>
        <taxon>Filobasidiales</taxon>
        <taxon>Filobasidiaceae</taxon>
        <taxon>Naganishia</taxon>
    </lineage>
</organism>
<protein>
    <submittedName>
        <fullName evidence="1">Uncharacterized protein</fullName>
    </submittedName>
</protein>
<accession>A0ACC2X9R6</accession>
<name>A0ACC2X9R6_9TREE</name>
<dbReference type="EMBL" id="JASBWV010000021">
    <property type="protein sequence ID" value="KAJ9120363.1"/>
    <property type="molecule type" value="Genomic_DNA"/>
</dbReference>
<keyword evidence="2" id="KW-1185">Reference proteome</keyword>
<sequence>MTSTVLIPRVRLRIFRHYSALAGARACSPTITTASSASQKYHISRQFSSSALRPPLGALFPSWKERYQNSARDDQRDWSTIHQGRLQDVNAVQRLESATHVDAHRSSDVASSVKGSATIRDENESVVAVASGLYDDHSWGDRSKVCDDADAYEEALDPSLEAGDPFDCDHIDMRVAKARSKYAWITCETEFEKFVLQAQGRLYFCIERIHDKENVAYNVGYGLRKVEGVDQGGERPISNGADDFRLLFQSRNTVTQTSTREEAFCLAEVLIEKIITDKRLLTTVARHKALANVELASMTSSEKRCSHERRRGKLATAHVPEVLIVDIMMPFPINSCLAYYRASYSVTLIR</sequence>
<gene>
    <name evidence="1" type="ORF">QFC24_005319</name>
</gene>